<evidence type="ECO:0000256" key="1">
    <source>
        <dbReference type="SAM" id="MobiDB-lite"/>
    </source>
</evidence>
<feature type="compositionally biased region" description="Polar residues" evidence="1">
    <location>
        <begin position="361"/>
        <end position="376"/>
    </location>
</feature>
<feature type="compositionally biased region" description="Acidic residues" evidence="1">
    <location>
        <begin position="342"/>
        <end position="352"/>
    </location>
</feature>
<accession>A0A3M6X3J3</accession>
<dbReference type="EMBL" id="QWIJ01000231">
    <property type="protein sequence ID" value="RMX85291.1"/>
    <property type="molecule type" value="Genomic_DNA"/>
</dbReference>
<comment type="caution">
    <text evidence="2">The sequence shown here is derived from an EMBL/GenBank/DDBJ whole genome shotgun (WGS) entry which is preliminary data.</text>
</comment>
<sequence length="1029" mass="112506">MEPLPEPREESTYIHLTLFQFNPEARQQVIQRVNAKLNNTSARCWYNVEGSSFELRCPCTVGAAADEALATAIKEYCQQEMKATELEDYAMDANVSPQREPNILRFPEDEIQPLDGHIDDIEEEMIQRAMASNMQDQTPHHSSFQAFHLVETEGAASMSLKLFGMYELPEGLLERTLCSAADKEMSKAIRCGVTARAVRSEGRRDDVVFNGRMGSPIAIDQTLDLDSLVPFPILKGHSALDIPTERNDVLIPGTGDGPVMDKWFAGMAQTKPAEPEQKPEIPKDARKLFAPGHQSLSGKTRIPKADPNLPSDTEGSDSDDEEKDFASVMARTKARRSKSEDSDTTTESSEEDEKAKEPMLFSQTQDQSTKGVTHSKQSFAALLGREEVSSLSSPPQAAESGYSEAQFDLATRLGGLESSSNTQANSPGTNGDEQLAPYKGLQSYGPHFAAVDNIGLTANAVHQATWDNQHYERGKKAKKSKIRLAEVQTPLAAQPTSGSIPISLSTGPDIPHAQALQGPRTSDRTSNLVSGTTLRNNPDAALWTNQWGHSVVKSTVPEGTLIDNTASYARGPVKVPPGLQPSSTTLTAAHSQTNTDVGSGSSKIQVGETSAGHMIDVENGFPFVSPSFGAQQQASIESYIHRNDYGDEGDGTIVERILPQQEAIRHFQKKNTMSQKAKKKDKAVKPKAELPLPDPVPTPKPSARPAKQDSIPTPKIGICANAEVHAKAETPGDIERPLTNAERLDSFLQENNSLIQNSELRVRLGLILNLNGTKAMRDRVITATAIADDLNSDCTTGRVVFNGRLTTDSEDVSYLLNLVDSPLSTKVLYEFHARDSSGQVHRVEMEVSQDYSMKAQSLSEVTAEIYLHCPIRVWDALVSLQDVPTDADFFEAFLASLSTLNEPPSFTAIVPSNQFSIERVFAKREFARSLGENSTARPVITQVQDLFVSSLNAPNANLQAMCLSPEEMIAHQRVWWEAHFEGLSNGAEICDAVNGVITLMDGVGFNSRGPWTAVPQELDEEVPREPSFW</sequence>
<feature type="region of interest" description="Disordered" evidence="1">
    <location>
        <begin position="667"/>
        <end position="714"/>
    </location>
</feature>
<feature type="region of interest" description="Disordered" evidence="1">
    <location>
        <begin position="416"/>
        <end position="439"/>
    </location>
</feature>
<reference evidence="2 3" key="1">
    <citation type="journal article" date="2018" name="BMC Genomics">
        <title>Genomic evidence for intraspecific hybridization in a clonal and extremely halotolerant yeast.</title>
        <authorList>
            <person name="Gostincar C."/>
            <person name="Stajich J.E."/>
            <person name="Zupancic J."/>
            <person name="Zalar P."/>
            <person name="Gunde-Cimerman N."/>
        </authorList>
    </citation>
    <scope>NUCLEOTIDE SEQUENCE [LARGE SCALE GENOMIC DNA]</scope>
    <source>
        <strain evidence="2 3">EXF-6656</strain>
    </source>
</reference>
<protein>
    <submittedName>
        <fullName evidence="2">Uncharacterized protein</fullName>
    </submittedName>
</protein>
<feature type="compositionally biased region" description="Pro residues" evidence="1">
    <location>
        <begin position="692"/>
        <end position="702"/>
    </location>
</feature>
<dbReference type="AlphaFoldDB" id="A0A3M6X3J3"/>
<organism evidence="2 3">
    <name type="scientific">Hortaea werneckii</name>
    <name type="common">Black yeast</name>
    <name type="synonym">Cladosporium werneckii</name>
    <dbReference type="NCBI Taxonomy" id="91943"/>
    <lineage>
        <taxon>Eukaryota</taxon>
        <taxon>Fungi</taxon>
        <taxon>Dikarya</taxon>
        <taxon>Ascomycota</taxon>
        <taxon>Pezizomycotina</taxon>
        <taxon>Dothideomycetes</taxon>
        <taxon>Dothideomycetidae</taxon>
        <taxon>Mycosphaerellales</taxon>
        <taxon>Teratosphaeriaceae</taxon>
        <taxon>Hortaea</taxon>
    </lineage>
</organism>
<feature type="region of interest" description="Disordered" evidence="1">
    <location>
        <begin position="583"/>
        <end position="604"/>
    </location>
</feature>
<name>A0A3M6X3J3_HORWE</name>
<gene>
    <name evidence="2" type="ORF">D0869_03942</name>
</gene>
<feature type="compositionally biased region" description="Acidic residues" evidence="1">
    <location>
        <begin position="314"/>
        <end position="323"/>
    </location>
</feature>
<dbReference type="Proteomes" id="UP000281245">
    <property type="component" value="Unassembled WGS sequence"/>
</dbReference>
<dbReference type="OrthoDB" id="10265971at2759"/>
<feature type="compositionally biased region" description="Polar residues" evidence="1">
    <location>
        <begin position="417"/>
        <end position="432"/>
    </location>
</feature>
<evidence type="ECO:0000313" key="2">
    <source>
        <dbReference type="EMBL" id="RMX85291.1"/>
    </source>
</evidence>
<evidence type="ECO:0000313" key="3">
    <source>
        <dbReference type="Proteomes" id="UP000281245"/>
    </source>
</evidence>
<proteinExistence type="predicted"/>
<feature type="region of interest" description="Disordered" evidence="1">
    <location>
        <begin position="292"/>
        <end position="376"/>
    </location>
</feature>